<dbReference type="RefSeq" id="WP_343767419.1">
    <property type="nucleotide sequence ID" value="NZ_BAAACF010000001.1"/>
</dbReference>
<dbReference type="InterPro" id="IPR048389">
    <property type="entry name" value="YciQ-like_C"/>
</dbReference>
<protein>
    <submittedName>
        <fullName evidence="4">DUF2207 domain-containing protein</fullName>
    </submittedName>
</protein>
<evidence type="ECO:0000259" key="3">
    <source>
        <dbReference type="Pfam" id="PF20990"/>
    </source>
</evidence>
<evidence type="ECO:0000259" key="2">
    <source>
        <dbReference type="Pfam" id="PF09972"/>
    </source>
</evidence>
<feature type="transmembrane region" description="Helical" evidence="1">
    <location>
        <begin position="259"/>
        <end position="277"/>
    </location>
</feature>
<keyword evidence="1" id="KW-0472">Membrane</keyword>
<dbReference type="Pfam" id="PF20990">
    <property type="entry name" value="DUF2207_C"/>
    <property type="match status" value="1"/>
</dbReference>
<gene>
    <name evidence="4" type="ORF">GCM10008905_10440</name>
</gene>
<keyword evidence="1" id="KW-1133">Transmembrane helix</keyword>
<comment type="caution">
    <text evidence="4">The sequence shown here is derived from an EMBL/GenBank/DDBJ whole genome shotgun (WGS) entry which is preliminary data.</text>
</comment>
<dbReference type="Pfam" id="PF09972">
    <property type="entry name" value="DUF2207"/>
    <property type="match status" value="1"/>
</dbReference>
<evidence type="ECO:0000313" key="5">
    <source>
        <dbReference type="Proteomes" id="UP001500339"/>
    </source>
</evidence>
<dbReference type="EMBL" id="BAAACF010000001">
    <property type="protein sequence ID" value="GAA0720828.1"/>
    <property type="molecule type" value="Genomic_DNA"/>
</dbReference>
<name>A0ABN1IT34_9CLOT</name>
<feature type="domain" description="Predicted membrane protein YciQ-like C-terminal" evidence="3">
    <location>
        <begin position="295"/>
        <end position="524"/>
    </location>
</feature>
<reference evidence="4 5" key="1">
    <citation type="journal article" date="2019" name="Int. J. Syst. Evol. Microbiol.">
        <title>The Global Catalogue of Microorganisms (GCM) 10K type strain sequencing project: providing services to taxonomists for standard genome sequencing and annotation.</title>
        <authorList>
            <consortium name="The Broad Institute Genomics Platform"/>
            <consortium name="The Broad Institute Genome Sequencing Center for Infectious Disease"/>
            <person name="Wu L."/>
            <person name="Ma J."/>
        </authorList>
    </citation>
    <scope>NUCLEOTIDE SEQUENCE [LARGE SCALE GENOMIC DNA]</scope>
    <source>
        <strain evidence="4 5">JCM 1405</strain>
    </source>
</reference>
<proteinExistence type="predicted"/>
<accession>A0ABN1IT34</accession>
<sequence>MKKYIKIITLLLIFTFIFTGKVEAKDNIEITNWNVKADVLDEGSIVISEYITFKFSGSYNGVFREIKTQDTDGIENLIVSEQGSISNFKEVKKGKNGDEGIYEVDKSKDGVNIKIYSPSKNTEKTFILSYKVKNVCKKYNDAGELYYSFLGKENKTLIHSFNVNINFPYNFHKDEVSIFAHGPLNGEIKFVNNSTINLNVKNVSEGNLVAGRIVFPKEYIKNSTNIVNKNGYNDIVEEEKGYARKIEENKVKKEKNKIFGKYISQFLSLLAFFIFVISKLKYRREKFSEDYISYGLPEECTPAVLGYFYNFAVNSNTILATILDLNRKGYLNLEEIGGEENSKGRKKSKTKIYKISRIRQDAELLEHERFFMNWIIDEVGDGYYATTEGIKKYSEKHVSEFINKNTEWTKLIKEEVNNRGYYDLSARKYSIKLMIISAVMFALSIPLIVISGGYGVLSFALFLVLFLWSAIGLYNKKTPRGERQYEKWKRFKESIEKERKSELFSDYPMDKYFIYSLVLGIDDRKINGYKDYIENNSNYNNGYYNTNSFLWFYFYAGMFNNKTGKNEFSSSIGSAFSSSTPSTGSGGGFSGGGGFGGGAGGGGAGGF</sequence>
<feature type="transmembrane region" description="Helical" evidence="1">
    <location>
        <begin position="429"/>
        <end position="450"/>
    </location>
</feature>
<keyword evidence="5" id="KW-1185">Reference proteome</keyword>
<organism evidence="4 5">
    <name type="scientific">Clostridium malenominatum</name>
    <dbReference type="NCBI Taxonomy" id="1539"/>
    <lineage>
        <taxon>Bacteria</taxon>
        <taxon>Bacillati</taxon>
        <taxon>Bacillota</taxon>
        <taxon>Clostridia</taxon>
        <taxon>Eubacteriales</taxon>
        <taxon>Clostridiaceae</taxon>
        <taxon>Clostridium</taxon>
    </lineage>
</organism>
<evidence type="ECO:0000313" key="4">
    <source>
        <dbReference type="EMBL" id="GAA0720828.1"/>
    </source>
</evidence>
<feature type="transmembrane region" description="Helical" evidence="1">
    <location>
        <begin position="456"/>
        <end position="474"/>
    </location>
</feature>
<feature type="domain" description="DUF2207" evidence="2">
    <location>
        <begin position="29"/>
        <end position="215"/>
    </location>
</feature>
<keyword evidence="1" id="KW-0812">Transmembrane</keyword>
<evidence type="ECO:0000256" key="1">
    <source>
        <dbReference type="SAM" id="Phobius"/>
    </source>
</evidence>
<dbReference type="InterPro" id="IPR018702">
    <property type="entry name" value="DUF2207"/>
</dbReference>
<dbReference type="Proteomes" id="UP001500339">
    <property type="component" value="Unassembled WGS sequence"/>
</dbReference>